<gene>
    <name evidence="13" type="ORF">BO97DRAFT_476379</name>
</gene>
<evidence type="ECO:0000256" key="10">
    <source>
        <dbReference type="SAM" id="MobiDB-lite"/>
    </source>
</evidence>
<dbReference type="PANTHER" id="PTHR46471">
    <property type="entry name" value="CHITIN DEACETYLASE"/>
    <property type="match status" value="1"/>
</dbReference>
<evidence type="ECO:0000256" key="4">
    <source>
        <dbReference type="ARBA" id="ARBA00022729"/>
    </source>
</evidence>
<feature type="disulfide bond" evidence="9">
    <location>
        <begin position="156"/>
        <end position="170"/>
    </location>
</feature>
<feature type="disulfide bond" evidence="9">
    <location>
        <begin position="227"/>
        <end position="241"/>
    </location>
</feature>
<dbReference type="Gene3D" id="3.30.60.10">
    <property type="entry name" value="Endochitinase-like"/>
    <property type="match status" value="4"/>
</dbReference>
<keyword evidence="11" id="KW-1133">Transmembrane helix</keyword>
<keyword evidence="5" id="KW-0378">Hydrolase</keyword>
<dbReference type="GO" id="GO:0046872">
    <property type="term" value="F:metal ion binding"/>
    <property type="evidence" value="ECO:0007669"/>
    <property type="project" value="UniProtKB-KW"/>
</dbReference>
<organism evidence="13 14">
    <name type="scientific">Aspergillus homomorphus (strain CBS 101889)</name>
    <dbReference type="NCBI Taxonomy" id="1450537"/>
    <lineage>
        <taxon>Eukaryota</taxon>
        <taxon>Fungi</taxon>
        <taxon>Dikarya</taxon>
        <taxon>Ascomycota</taxon>
        <taxon>Pezizomycotina</taxon>
        <taxon>Eurotiomycetes</taxon>
        <taxon>Eurotiomycetidae</taxon>
        <taxon>Eurotiales</taxon>
        <taxon>Aspergillaceae</taxon>
        <taxon>Aspergillus</taxon>
        <taxon>Aspergillus subgen. Circumdati</taxon>
    </lineage>
</organism>
<feature type="domain" description="Chitin-binding type-1" evidence="12">
    <location>
        <begin position="135"/>
        <end position="183"/>
    </location>
</feature>
<dbReference type="Pfam" id="PF00187">
    <property type="entry name" value="Chitin_bind_1"/>
    <property type="match status" value="1"/>
</dbReference>
<accession>A0A395I5E8</accession>
<dbReference type="STRING" id="1450537.A0A395I5E8"/>
<keyword evidence="8" id="KW-0170">Cobalt</keyword>
<evidence type="ECO:0000256" key="11">
    <source>
        <dbReference type="SAM" id="Phobius"/>
    </source>
</evidence>
<feature type="disulfide bond" evidence="9">
    <location>
        <begin position="213"/>
        <end position="228"/>
    </location>
</feature>
<evidence type="ECO:0000256" key="7">
    <source>
        <dbReference type="ARBA" id="ARBA00023277"/>
    </source>
</evidence>
<evidence type="ECO:0000259" key="12">
    <source>
        <dbReference type="PROSITE" id="PS50941"/>
    </source>
</evidence>
<dbReference type="GeneID" id="37204764"/>
<dbReference type="AlphaFoldDB" id="A0A395I5E8"/>
<dbReference type="PANTHER" id="PTHR46471:SF2">
    <property type="entry name" value="CHITIN DEACETYLASE-RELATED"/>
    <property type="match status" value="1"/>
</dbReference>
<evidence type="ECO:0000256" key="2">
    <source>
        <dbReference type="ARBA" id="ARBA00022669"/>
    </source>
</evidence>
<dbReference type="OrthoDB" id="5985073at2759"/>
<feature type="compositionally biased region" description="Polar residues" evidence="10">
    <location>
        <begin position="74"/>
        <end position="83"/>
    </location>
</feature>
<keyword evidence="14" id="KW-1185">Reference proteome</keyword>
<dbReference type="GO" id="GO:0016787">
    <property type="term" value="F:hydrolase activity"/>
    <property type="evidence" value="ECO:0007669"/>
    <property type="project" value="UniProtKB-KW"/>
</dbReference>
<feature type="domain" description="Chitin-binding type-1" evidence="12">
    <location>
        <begin position="77"/>
        <end position="126"/>
    </location>
</feature>
<keyword evidence="11" id="KW-0472">Membrane</keyword>
<sequence length="371" mass="37190">MNPTSTDGNCGANSETNATCLNSNYGNCCSAKGYCGSTSAYCGDGCNAHFGTCTSQPNNTNTNTNAPTTQQQPVSTDGNCGPNSSTKNATCLTSPYGDCCSAKGYCGSTSAYCGDGCNALFGTCDDPTTQTVSTSGSCGGTANSNVTCLGSEFGDCCSKLGYCGRNDAYCGVGCQVGFGVCDRSGTGTATRTATGTATATATASQRASTDGACGVGVTCVGSEWGDCCSGHGWCGGNGTYCGAGCQAEFGVCDGDLSSGEGGLGKGAIAGISVGAAVAACIVLALIGFWLFRRRKSRAPGMIDGSSGLQEPKMPPEIMPAQSSEQAAKLYPYPVEAMGQPAKSLVEIGQTHVMGELDGRSVLEPVELPAHR</sequence>
<evidence type="ECO:0000256" key="8">
    <source>
        <dbReference type="ARBA" id="ARBA00023285"/>
    </source>
</evidence>
<dbReference type="Proteomes" id="UP000248961">
    <property type="component" value="Unassembled WGS sequence"/>
</dbReference>
<proteinExistence type="predicted"/>
<dbReference type="PROSITE" id="PS50941">
    <property type="entry name" value="CHIT_BIND_I_2"/>
    <property type="match status" value="4"/>
</dbReference>
<dbReference type="EMBL" id="KZ824273">
    <property type="protein sequence ID" value="RAL14996.1"/>
    <property type="molecule type" value="Genomic_DNA"/>
</dbReference>
<keyword evidence="11" id="KW-0812">Transmembrane</keyword>
<evidence type="ECO:0000256" key="6">
    <source>
        <dbReference type="ARBA" id="ARBA00023026"/>
    </source>
</evidence>
<feature type="region of interest" description="Disordered" evidence="10">
    <location>
        <begin position="64"/>
        <end position="83"/>
    </location>
</feature>
<keyword evidence="4" id="KW-0732">Signal</keyword>
<dbReference type="GO" id="GO:0008061">
    <property type="term" value="F:chitin binding"/>
    <property type="evidence" value="ECO:0007669"/>
    <property type="project" value="UniProtKB-UniRule"/>
</dbReference>
<keyword evidence="7" id="KW-0119">Carbohydrate metabolism</keyword>
<feature type="disulfide bond" evidence="9">
    <location>
        <begin position="99"/>
        <end position="113"/>
    </location>
</feature>
<evidence type="ECO:0000256" key="5">
    <source>
        <dbReference type="ARBA" id="ARBA00022801"/>
    </source>
</evidence>
<feature type="transmembrane region" description="Helical" evidence="11">
    <location>
        <begin position="267"/>
        <end position="291"/>
    </location>
</feature>
<keyword evidence="9" id="KW-1015">Disulfide bond</keyword>
<dbReference type="VEuPathDB" id="FungiDB:BO97DRAFT_476379"/>
<dbReference type="InterPro" id="IPR001002">
    <property type="entry name" value="Chitin-bd_1"/>
</dbReference>
<feature type="compositionally biased region" description="Low complexity" evidence="10">
    <location>
        <begin position="64"/>
        <end position="73"/>
    </location>
</feature>
<feature type="domain" description="Chitin-binding type-1" evidence="12">
    <location>
        <begin position="210"/>
        <end position="254"/>
    </location>
</feature>
<name>A0A395I5E8_ASPHC</name>
<protein>
    <recommendedName>
        <fullName evidence="12">Chitin-binding type-1 domain-containing protein</fullName>
    </recommendedName>
</protein>
<dbReference type="SUPFAM" id="SSF57016">
    <property type="entry name" value="Plant lectins/antimicrobial peptides"/>
    <property type="match status" value="4"/>
</dbReference>
<feature type="disulfide bond" evidence="9">
    <location>
        <begin position="28"/>
        <end position="42"/>
    </location>
</feature>
<dbReference type="CDD" id="cd12087">
    <property type="entry name" value="TM_EGFR-like"/>
    <property type="match status" value="1"/>
</dbReference>
<keyword evidence="3" id="KW-0479">Metal-binding</keyword>
<reference evidence="13 14" key="1">
    <citation type="submission" date="2018-02" db="EMBL/GenBank/DDBJ databases">
        <title>The genomes of Aspergillus section Nigri reveals drivers in fungal speciation.</title>
        <authorList>
            <consortium name="DOE Joint Genome Institute"/>
            <person name="Vesth T.C."/>
            <person name="Nybo J."/>
            <person name="Theobald S."/>
            <person name="Brandl J."/>
            <person name="Frisvad J.C."/>
            <person name="Nielsen K.F."/>
            <person name="Lyhne E.K."/>
            <person name="Kogle M.E."/>
            <person name="Kuo A."/>
            <person name="Riley R."/>
            <person name="Clum A."/>
            <person name="Nolan M."/>
            <person name="Lipzen A."/>
            <person name="Salamov A."/>
            <person name="Henrissat B."/>
            <person name="Wiebenga A."/>
            <person name="De vries R.P."/>
            <person name="Grigoriev I.V."/>
            <person name="Mortensen U.H."/>
            <person name="Andersen M.R."/>
            <person name="Baker S.E."/>
        </authorList>
    </citation>
    <scope>NUCLEOTIDE SEQUENCE [LARGE SCALE GENOMIC DNA]</scope>
    <source>
        <strain evidence="13 14">CBS 101889</strain>
    </source>
</reference>
<keyword evidence="2 9" id="KW-0147">Chitin-binding</keyword>
<keyword evidence="6" id="KW-0843">Virulence</keyword>
<dbReference type="RefSeq" id="XP_025554150.1">
    <property type="nucleotide sequence ID" value="XM_025700475.1"/>
</dbReference>
<comment type="cofactor">
    <cofactor evidence="1">
        <name>Co(2+)</name>
        <dbReference type="ChEBI" id="CHEBI:48828"/>
    </cofactor>
</comment>
<feature type="domain" description="Chitin-binding type-1" evidence="12">
    <location>
        <begin position="7"/>
        <end position="55"/>
    </location>
</feature>
<comment type="caution">
    <text evidence="9">Lacks conserved residue(s) required for the propagation of feature annotation.</text>
</comment>
<evidence type="ECO:0000256" key="9">
    <source>
        <dbReference type="PROSITE-ProRule" id="PRU00261"/>
    </source>
</evidence>
<dbReference type="SMART" id="SM00270">
    <property type="entry name" value="ChtBD1"/>
    <property type="match status" value="4"/>
</dbReference>
<evidence type="ECO:0000256" key="3">
    <source>
        <dbReference type="ARBA" id="ARBA00022723"/>
    </source>
</evidence>
<evidence type="ECO:0000313" key="14">
    <source>
        <dbReference type="Proteomes" id="UP000248961"/>
    </source>
</evidence>
<dbReference type="InterPro" id="IPR036861">
    <property type="entry name" value="Endochitinase-like_sf"/>
</dbReference>
<evidence type="ECO:0000256" key="1">
    <source>
        <dbReference type="ARBA" id="ARBA00001941"/>
    </source>
</evidence>
<evidence type="ECO:0000313" key="13">
    <source>
        <dbReference type="EMBL" id="RAL14996.1"/>
    </source>
</evidence>